<gene>
    <name evidence="2" type="ORF">NKR19_g5039</name>
</gene>
<feature type="compositionally biased region" description="Polar residues" evidence="1">
    <location>
        <begin position="1"/>
        <end position="14"/>
    </location>
</feature>
<comment type="caution">
    <text evidence="2">The sequence shown here is derived from an EMBL/GenBank/DDBJ whole genome shotgun (WGS) entry which is preliminary data.</text>
</comment>
<keyword evidence="3" id="KW-1185">Reference proteome</keyword>
<feature type="compositionally biased region" description="Low complexity" evidence="1">
    <location>
        <begin position="169"/>
        <end position="183"/>
    </location>
</feature>
<proteinExistence type="predicted"/>
<organism evidence="2 3">
    <name type="scientific">Coniochaeta hoffmannii</name>
    <dbReference type="NCBI Taxonomy" id="91930"/>
    <lineage>
        <taxon>Eukaryota</taxon>
        <taxon>Fungi</taxon>
        <taxon>Dikarya</taxon>
        <taxon>Ascomycota</taxon>
        <taxon>Pezizomycotina</taxon>
        <taxon>Sordariomycetes</taxon>
        <taxon>Sordariomycetidae</taxon>
        <taxon>Coniochaetales</taxon>
        <taxon>Coniochaetaceae</taxon>
        <taxon>Coniochaeta</taxon>
    </lineage>
</organism>
<accession>A0AA38VM44</accession>
<sequence length="258" mass="26087">MASTVDQAQTTSGATEPPKAPEEAQGVKPTEDKAPQDKPAIDAEPTKADDLVTNNLPVGTASNGNNQEDIAPKEPQAAPTEAAKEHDPVATTAPVGTAAGGEKQEDIAPKEAPPTMTGALQGDAPAPATGPSDVAAAPAEEAVKGPAPTAEKPAAVTNGAEKDAQMTDVPAPEEVANAAVPAAGEKRKAEEETAPTNGDAKKVKADNTNGSEAATNGKAEPAKKAGRPSKKDKKPVEKAKEVVGRTLRKTRSQGPIDQ</sequence>
<dbReference type="EMBL" id="JANBVN010000066">
    <property type="protein sequence ID" value="KAJ9151094.1"/>
    <property type="molecule type" value="Genomic_DNA"/>
</dbReference>
<feature type="compositionally biased region" description="Basic and acidic residues" evidence="1">
    <location>
        <begin position="234"/>
        <end position="243"/>
    </location>
</feature>
<reference evidence="2" key="1">
    <citation type="submission" date="2022-07" db="EMBL/GenBank/DDBJ databases">
        <title>Fungi with potential for degradation of polypropylene.</title>
        <authorList>
            <person name="Gostincar C."/>
        </authorList>
    </citation>
    <scope>NUCLEOTIDE SEQUENCE</scope>
    <source>
        <strain evidence="2">EXF-13287</strain>
    </source>
</reference>
<feature type="compositionally biased region" description="Low complexity" evidence="1">
    <location>
        <begin position="89"/>
        <end position="101"/>
    </location>
</feature>
<evidence type="ECO:0000256" key="1">
    <source>
        <dbReference type="SAM" id="MobiDB-lite"/>
    </source>
</evidence>
<name>A0AA38VM44_9PEZI</name>
<feature type="compositionally biased region" description="Basic and acidic residues" evidence="1">
    <location>
        <begin position="29"/>
        <end position="50"/>
    </location>
</feature>
<protein>
    <submittedName>
        <fullName evidence="2">Uncharacterized protein</fullName>
    </submittedName>
</protein>
<feature type="compositionally biased region" description="Basic residues" evidence="1">
    <location>
        <begin position="224"/>
        <end position="233"/>
    </location>
</feature>
<dbReference type="AlphaFoldDB" id="A0AA38VM44"/>
<feature type="region of interest" description="Disordered" evidence="1">
    <location>
        <begin position="1"/>
        <end position="258"/>
    </location>
</feature>
<feature type="compositionally biased region" description="Polar residues" evidence="1">
    <location>
        <begin position="52"/>
        <end position="68"/>
    </location>
</feature>
<evidence type="ECO:0000313" key="2">
    <source>
        <dbReference type="EMBL" id="KAJ9151094.1"/>
    </source>
</evidence>
<evidence type="ECO:0000313" key="3">
    <source>
        <dbReference type="Proteomes" id="UP001174691"/>
    </source>
</evidence>
<dbReference type="Proteomes" id="UP001174691">
    <property type="component" value="Unassembled WGS sequence"/>
</dbReference>